<evidence type="ECO:0000313" key="4">
    <source>
        <dbReference type="Proteomes" id="UP000292958"/>
    </source>
</evidence>
<dbReference type="EMBL" id="SHKW01000001">
    <property type="protein sequence ID" value="RZU41051.1"/>
    <property type="molecule type" value="Genomic_DNA"/>
</dbReference>
<sequence>MHIAASYLTMPLKTGRPPALLAACVFSLMSFSASQSVAQAGQSSAAFDIALLPEAPQASFQQPVPEPQDTSPTATPQPASQQGTASPKQTKRILGIMPNFSAVSADTKLPPQSPKEKFIIAAKNSFDYSSFLIAAIQSGVSMAGNSYPEFHQGAAGYGRYYYHTLLDTADANFMVSGLWPVIFRQDNRFYTKGHGGFGKRALYAATRVLITRTDKGTQAFNASEIIGTGSAAGLSMVYYPDQYRTWTKVGQRWLTSCIIDSANFTFKEFWPDINRKIFHTK</sequence>
<dbReference type="RefSeq" id="WP_207231723.1">
    <property type="nucleotide sequence ID" value="NZ_SHKW01000001.1"/>
</dbReference>
<dbReference type="AlphaFoldDB" id="A0A4Q7YV91"/>
<accession>A0A4Q7YV91</accession>
<comment type="caution">
    <text evidence="3">The sequence shown here is derived from an EMBL/GenBank/DDBJ whole genome shotgun (WGS) entry which is preliminary data.</text>
</comment>
<evidence type="ECO:0000256" key="1">
    <source>
        <dbReference type="SAM" id="MobiDB-lite"/>
    </source>
</evidence>
<evidence type="ECO:0000313" key="3">
    <source>
        <dbReference type="EMBL" id="RZU41051.1"/>
    </source>
</evidence>
<reference evidence="3 4" key="1">
    <citation type="submission" date="2019-02" db="EMBL/GenBank/DDBJ databases">
        <title>Genomic Encyclopedia of Archaeal and Bacterial Type Strains, Phase II (KMG-II): from individual species to whole genera.</title>
        <authorList>
            <person name="Goeker M."/>
        </authorList>
    </citation>
    <scope>NUCLEOTIDE SEQUENCE [LARGE SCALE GENOMIC DNA]</scope>
    <source>
        <strain evidence="3 4">DSM 18101</strain>
    </source>
</reference>
<proteinExistence type="predicted"/>
<keyword evidence="2" id="KW-0732">Signal</keyword>
<feature type="chain" id="PRO_5020930532" evidence="2">
    <location>
        <begin position="39"/>
        <end position="281"/>
    </location>
</feature>
<feature type="region of interest" description="Disordered" evidence="1">
    <location>
        <begin position="60"/>
        <end position="88"/>
    </location>
</feature>
<gene>
    <name evidence="3" type="ORF">BDD14_2543</name>
</gene>
<name>A0A4Q7YV91_9BACT</name>
<organism evidence="3 4">
    <name type="scientific">Edaphobacter modestus</name>
    <dbReference type="NCBI Taxonomy" id="388466"/>
    <lineage>
        <taxon>Bacteria</taxon>
        <taxon>Pseudomonadati</taxon>
        <taxon>Acidobacteriota</taxon>
        <taxon>Terriglobia</taxon>
        <taxon>Terriglobales</taxon>
        <taxon>Acidobacteriaceae</taxon>
        <taxon>Edaphobacter</taxon>
    </lineage>
</organism>
<evidence type="ECO:0000256" key="2">
    <source>
        <dbReference type="SAM" id="SignalP"/>
    </source>
</evidence>
<feature type="signal peptide" evidence="2">
    <location>
        <begin position="1"/>
        <end position="38"/>
    </location>
</feature>
<keyword evidence="4" id="KW-1185">Reference proteome</keyword>
<dbReference type="Proteomes" id="UP000292958">
    <property type="component" value="Unassembled WGS sequence"/>
</dbReference>
<protein>
    <submittedName>
        <fullName evidence="3">Uncharacterized protein</fullName>
    </submittedName>
</protein>